<dbReference type="Pfam" id="PF07715">
    <property type="entry name" value="Plug"/>
    <property type="match status" value="1"/>
</dbReference>
<comment type="caution">
    <text evidence="9">The sequence shown here is derived from an EMBL/GenBank/DDBJ whole genome shotgun (WGS) entry which is preliminary data.</text>
</comment>
<evidence type="ECO:0000256" key="5">
    <source>
        <dbReference type="ARBA" id="ARBA00023136"/>
    </source>
</evidence>
<dbReference type="InterPro" id="IPR012910">
    <property type="entry name" value="Plug_dom"/>
</dbReference>
<organism evidence="9 10">
    <name type="scientific">Carboxylicivirga marina</name>
    <dbReference type="NCBI Taxonomy" id="2800988"/>
    <lineage>
        <taxon>Bacteria</taxon>
        <taxon>Pseudomonadati</taxon>
        <taxon>Bacteroidota</taxon>
        <taxon>Bacteroidia</taxon>
        <taxon>Marinilabiliales</taxon>
        <taxon>Marinilabiliaceae</taxon>
        <taxon>Carboxylicivirga</taxon>
    </lineage>
</organism>
<evidence type="ECO:0000256" key="6">
    <source>
        <dbReference type="ARBA" id="ARBA00023237"/>
    </source>
</evidence>
<feature type="domain" description="TonB-dependent receptor plug" evidence="8">
    <location>
        <begin position="201"/>
        <end position="305"/>
    </location>
</feature>
<dbReference type="EMBL" id="JAENRR010000050">
    <property type="protein sequence ID" value="MBK3519044.1"/>
    <property type="molecule type" value="Genomic_DNA"/>
</dbReference>
<evidence type="ECO:0000256" key="3">
    <source>
        <dbReference type="ARBA" id="ARBA00022452"/>
    </source>
</evidence>
<evidence type="ECO:0000313" key="9">
    <source>
        <dbReference type="EMBL" id="MBK3519044.1"/>
    </source>
</evidence>
<dbReference type="InterPro" id="IPR036942">
    <property type="entry name" value="Beta-barrel_TonB_sf"/>
</dbReference>
<dbReference type="NCBIfam" id="TIGR04057">
    <property type="entry name" value="SusC_RagA_signa"/>
    <property type="match status" value="1"/>
</dbReference>
<reference evidence="9 10" key="1">
    <citation type="submission" date="2021-01" db="EMBL/GenBank/DDBJ databases">
        <title>Carboxyliciviraga sp.nov., isolated from coastal sediments.</title>
        <authorList>
            <person name="Lu D."/>
            <person name="Zhang T."/>
        </authorList>
    </citation>
    <scope>NUCLEOTIDE SEQUENCE [LARGE SCALE GENOMIC DNA]</scope>
    <source>
        <strain evidence="9 10">N1Y132</strain>
    </source>
</reference>
<dbReference type="RefSeq" id="WP_200466265.1">
    <property type="nucleotide sequence ID" value="NZ_JAENRR010000050.1"/>
</dbReference>
<dbReference type="InterPro" id="IPR023997">
    <property type="entry name" value="TonB-dep_OMP_SusC/RagA_CS"/>
</dbReference>
<dbReference type="Pfam" id="PF13715">
    <property type="entry name" value="CarbopepD_reg_2"/>
    <property type="match status" value="1"/>
</dbReference>
<keyword evidence="9" id="KW-0675">Receptor</keyword>
<evidence type="ECO:0000256" key="2">
    <source>
        <dbReference type="ARBA" id="ARBA00022448"/>
    </source>
</evidence>
<keyword evidence="10" id="KW-1185">Reference proteome</keyword>
<evidence type="ECO:0000256" key="1">
    <source>
        <dbReference type="ARBA" id="ARBA00004571"/>
    </source>
</evidence>
<accession>A0ABS1HMZ8</accession>
<dbReference type="Proteomes" id="UP000605676">
    <property type="component" value="Unassembled WGS sequence"/>
</dbReference>
<dbReference type="NCBIfam" id="TIGR04056">
    <property type="entry name" value="OMP_RagA_SusC"/>
    <property type="match status" value="1"/>
</dbReference>
<dbReference type="InterPro" id="IPR023996">
    <property type="entry name" value="TonB-dep_OMP_SusC/RagA"/>
</dbReference>
<keyword evidence="4 7" id="KW-0812">Transmembrane</keyword>
<proteinExistence type="inferred from homology"/>
<gene>
    <name evidence="9" type="ORF">JIV24_16980</name>
</gene>
<dbReference type="InterPro" id="IPR037066">
    <property type="entry name" value="Plug_dom_sf"/>
</dbReference>
<keyword evidence="6 7" id="KW-0998">Cell outer membrane</keyword>
<comment type="similarity">
    <text evidence="7">Belongs to the TonB-dependent receptor family.</text>
</comment>
<evidence type="ECO:0000256" key="4">
    <source>
        <dbReference type="ARBA" id="ARBA00022692"/>
    </source>
</evidence>
<dbReference type="Gene3D" id="2.60.40.1120">
    <property type="entry name" value="Carboxypeptidase-like, regulatory domain"/>
    <property type="match status" value="1"/>
</dbReference>
<dbReference type="PROSITE" id="PS52016">
    <property type="entry name" value="TONB_DEPENDENT_REC_3"/>
    <property type="match status" value="1"/>
</dbReference>
<keyword evidence="3 7" id="KW-1134">Transmembrane beta strand</keyword>
<protein>
    <submittedName>
        <fullName evidence="9">TonB-dependent receptor</fullName>
    </submittedName>
</protein>
<evidence type="ECO:0000256" key="7">
    <source>
        <dbReference type="PROSITE-ProRule" id="PRU01360"/>
    </source>
</evidence>
<dbReference type="InterPro" id="IPR039426">
    <property type="entry name" value="TonB-dep_rcpt-like"/>
</dbReference>
<dbReference type="Gene3D" id="2.170.130.10">
    <property type="entry name" value="TonB-dependent receptor, plug domain"/>
    <property type="match status" value="1"/>
</dbReference>
<evidence type="ECO:0000313" key="10">
    <source>
        <dbReference type="Proteomes" id="UP000605676"/>
    </source>
</evidence>
<sequence length="1121" mass="124488">MKLTVVLMIFGMVQISATTYSQNVKLNLKRGQNTLQHVFNEIEKQSTFTIFYQDDMVNLDKEITQSIEGGELIEVLDLALQGTGLTYKINEKIIIILEEQNSRAIQQDVSITVKGKVIGLDGEALPGVNVFIEGTTTGTITNIDGEYELTVADGNNIVYSFIGFETQVIAVNGRSQIDITLVEESIGLNEVVAIGYGVQKKSDLTGAVASVKSDKLTKVAVSNPAEALQGRMAGVSITAIGGGPGAGMDIKIRGASTLNDNDPLVIIDNVPGSMYMLNPADIESIEVLKDGAAAAIYGTEAANGVILITTKKGKEGKLSVDVSAKWASQVQTSQLDMANSEQYMQIANAMYDNNPDEDKPKYLTEPYYYNTDWLGAVFRNAPMQEYNVNFKGGTEHAQYYVSAGWLDQEGTIIGTNFQKANLRSKIDFSGEWLKGGINISYNETEQDQMSLSIKETYEFLPMVPVYDDSRESGFGYPNTDELGMPANNNPVGREHYVDSQYRDEYLSANGYLTFDIMKGLNFRFEAGLNNSNRHSFSHNPSYNINDKEEVFYPSVYEWRYNWREININNILTYDRTIGKHKIGLMAGYVTKKTTTDYVDASITGFKNEYSAELNEDGDAVLVTDEVATGFLDEMFNTINAGMDGTKDVGGTRTEYTRASVIGRLNYSYNDRYLLQATVRRDGSSKFGPDSRYGTFPSVALGWRMSEEGFMQDIEFLSNLKLRGSYGILGNEGSLGLYRYLPLMSSYTYEFGAYSKGRGESVWTGTISRDLENREYRWEKTATMNIGVDFGFFNNKLSGGLNYYDNKTSDMLVNKPIPPSAGLRTPTVNFGEMVNSGVELELNYQNSLGEFNYSLFGSLSTTKNEVTKMGSEDESIAGAALNYSEHFAHQTKVGYALGSYWLYQMGGIFQNDGEVQAHTNSEGTVIQPDAKPGDIRFKDIDDDGKLTPDDKAFSGVGIPKYNFSFSIDASYKSFDLSVLMHGAGGHKIYNGNRYYYESMRTNRNMFASTLNAWSPDNTNTNIPRAVIGDPSQNSRESTRFLEDGDFMRIKNIQLGYTVPSSLTQRIKINKARVYVSGQNLFTFTKYSGQDPEIGRSDVWSPGLDTALYPISKMYIVGVQLSF</sequence>
<dbReference type="Gene3D" id="2.40.170.20">
    <property type="entry name" value="TonB-dependent receptor, beta-barrel domain"/>
    <property type="match status" value="1"/>
</dbReference>
<keyword evidence="5 7" id="KW-0472">Membrane</keyword>
<name>A0ABS1HMZ8_9BACT</name>
<dbReference type="SUPFAM" id="SSF56935">
    <property type="entry name" value="Porins"/>
    <property type="match status" value="1"/>
</dbReference>
<dbReference type="SUPFAM" id="SSF49464">
    <property type="entry name" value="Carboxypeptidase regulatory domain-like"/>
    <property type="match status" value="1"/>
</dbReference>
<dbReference type="InterPro" id="IPR008969">
    <property type="entry name" value="CarboxyPept-like_regulatory"/>
</dbReference>
<evidence type="ECO:0000259" key="8">
    <source>
        <dbReference type="Pfam" id="PF07715"/>
    </source>
</evidence>
<comment type="subcellular location">
    <subcellularLocation>
        <location evidence="1 7">Cell outer membrane</location>
        <topology evidence="1 7">Multi-pass membrane protein</topology>
    </subcellularLocation>
</comment>
<keyword evidence="2 7" id="KW-0813">Transport</keyword>